<reference evidence="1 2" key="1">
    <citation type="submission" date="2018-11" db="EMBL/GenBank/DDBJ databases">
        <authorList>
            <consortium name="Pathogen Informatics"/>
        </authorList>
    </citation>
    <scope>NUCLEOTIDE SEQUENCE [LARGE SCALE GENOMIC DNA]</scope>
    <source>
        <strain>Denwood</strain>
        <strain evidence="2">Zambia</strain>
    </source>
</reference>
<dbReference type="AlphaFoldDB" id="A0A3P8DDM6"/>
<evidence type="ECO:0000313" key="2">
    <source>
        <dbReference type="Proteomes" id="UP000269396"/>
    </source>
</evidence>
<accession>A0A3P8DDM6</accession>
<gene>
    <name evidence="1" type="ORF">SMTD_LOCUS7865</name>
</gene>
<sequence length="50" mass="5950">MNKILLFHCDEILDLPFQQYVHLLNEISELDQSQLNKPPVATFYEEDLML</sequence>
<keyword evidence="2" id="KW-1185">Reference proteome</keyword>
<dbReference type="EMBL" id="UZAL01028521">
    <property type="protein sequence ID" value="VDP41811.1"/>
    <property type="molecule type" value="Genomic_DNA"/>
</dbReference>
<organism evidence="1 2">
    <name type="scientific">Schistosoma mattheei</name>
    <dbReference type="NCBI Taxonomy" id="31246"/>
    <lineage>
        <taxon>Eukaryota</taxon>
        <taxon>Metazoa</taxon>
        <taxon>Spiralia</taxon>
        <taxon>Lophotrochozoa</taxon>
        <taxon>Platyhelminthes</taxon>
        <taxon>Trematoda</taxon>
        <taxon>Digenea</taxon>
        <taxon>Strigeidida</taxon>
        <taxon>Schistosomatoidea</taxon>
        <taxon>Schistosomatidae</taxon>
        <taxon>Schistosoma</taxon>
    </lineage>
</organism>
<dbReference type="Proteomes" id="UP000269396">
    <property type="component" value="Unassembled WGS sequence"/>
</dbReference>
<evidence type="ECO:0000313" key="1">
    <source>
        <dbReference type="EMBL" id="VDP41811.1"/>
    </source>
</evidence>
<name>A0A3P8DDM6_9TREM</name>
<protein>
    <submittedName>
        <fullName evidence="1">Uncharacterized protein</fullName>
    </submittedName>
</protein>
<proteinExistence type="predicted"/>